<feature type="compositionally biased region" description="Basic and acidic residues" evidence="1">
    <location>
        <begin position="67"/>
        <end position="77"/>
    </location>
</feature>
<feature type="domain" description="GBF-interacting protein 1 N-terminal" evidence="2">
    <location>
        <begin position="16"/>
        <end position="76"/>
    </location>
</feature>
<dbReference type="PANTHER" id="PTHR46775">
    <property type="entry name" value="FLOCCULATION PROTEIN (DUF1296)"/>
    <property type="match status" value="1"/>
</dbReference>
<evidence type="ECO:0000259" key="2">
    <source>
        <dbReference type="Pfam" id="PF06972"/>
    </source>
</evidence>
<proteinExistence type="predicted"/>
<dbReference type="SUPFAM" id="SSF46934">
    <property type="entry name" value="UBA-like"/>
    <property type="match status" value="1"/>
</dbReference>
<dbReference type="Gramene" id="KFK35559">
    <property type="protein sequence ID" value="KFK35559"/>
    <property type="gene ID" value="AALP_AA4G006700"/>
</dbReference>
<dbReference type="GO" id="GO:0051082">
    <property type="term" value="F:unfolded protein binding"/>
    <property type="evidence" value="ECO:0007669"/>
    <property type="project" value="TreeGrafter"/>
</dbReference>
<organism evidence="3 4">
    <name type="scientific">Arabis alpina</name>
    <name type="common">Alpine rock-cress</name>
    <dbReference type="NCBI Taxonomy" id="50452"/>
    <lineage>
        <taxon>Eukaryota</taxon>
        <taxon>Viridiplantae</taxon>
        <taxon>Streptophyta</taxon>
        <taxon>Embryophyta</taxon>
        <taxon>Tracheophyta</taxon>
        <taxon>Spermatophyta</taxon>
        <taxon>Magnoliopsida</taxon>
        <taxon>eudicotyledons</taxon>
        <taxon>Gunneridae</taxon>
        <taxon>Pentapetalae</taxon>
        <taxon>rosids</taxon>
        <taxon>malvids</taxon>
        <taxon>Brassicales</taxon>
        <taxon>Brassicaceae</taxon>
        <taxon>Arabideae</taxon>
        <taxon>Arabis</taxon>
    </lineage>
</organism>
<protein>
    <recommendedName>
        <fullName evidence="2">GBF-interacting protein 1 N-terminal domain-containing protein</fullName>
    </recommendedName>
</protein>
<feature type="compositionally biased region" description="Low complexity" evidence="1">
    <location>
        <begin position="507"/>
        <end position="528"/>
    </location>
</feature>
<feature type="region of interest" description="Disordered" evidence="1">
    <location>
        <begin position="1"/>
        <end position="20"/>
    </location>
</feature>
<dbReference type="InterPro" id="IPR009719">
    <property type="entry name" value="GIP1_N"/>
</dbReference>
<dbReference type="eggNOG" id="ENOG502RQC4">
    <property type="taxonomic scope" value="Eukaryota"/>
</dbReference>
<name>A0A087H0A7_ARAAL</name>
<dbReference type="OrthoDB" id="753279at2759"/>
<dbReference type="Pfam" id="PF06972">
    <property type="entry name" value="GIP1_N"/>
    <property type="match status" value="1"/>
</dbReference>
<feature type="compositionally biased region" description="Low complexity" evidence="1">
    <location>
        <begin position="1"/>
        <end position="15"/>
    </location>
</feature>
<dbReference type="Proteomes" id="UP000029120">
    <property type="component" value="Chromosome 4"/>
</dbReference>
<dbReference type="AlphaFoldDB" id="A0A087H0A7"/>
<feature type="region of interest" description="Disordered" evidence="1">
    <location>
        <begin position="67"/>
        <end position="125"/>
    </location>
</feature>
<dbReference type="EMBL" id="CM002872">
    <property type="protein sequence ID" value="KFK35559.1"/>
    <property type="molecule type" value="Genomic_DNA"/>
</dbReference>
<dbReference type="InterPro" id="IPR044277">
    <property type="entry name" value="GIP1"/>
</dbReference>
<evidence type="ECO:0000313" key="4">
    <source>
        <dbReference type="Proteomes" id="UP000029120"/>
    </source>
</evidence>
<feature type="region of interest" description="Disordered" evidence="1">
    <location>
        <begin position="305"/>
        <end position="334"/>
    </location>
</feature>
<evidence type="ECO:0000313" key="3">
    <source>
        <dbReference type="EMBL" id="KFK35559.1"/>
    </source>
</evidence>
<keyword evidence="4" id="KW-1185">Reference proteome</keyword>
<sequence length="633" mass="68044">MTSFSSSDGGSSRVSIPNHLRKTLQSIREITGKQHSDEDIFAVYKESFNDPYETAQKLLFLDTFHEVKSKRDKKKENSVPVSQGSGRGGQRNSASYQDAGNGRGASFKRESGGSRTPPPTIHKARNVTVPRAIKASGPSSVPSGVSNHKGHDDFTATVNKELAEKNSLSKSTSSSEDCVEPEASRVISEPVAAPVSVSVVQNHKQDVTSVQISQPVANNQPTELQSSALGQHEPSAASHCSGQSDQVVTVKKTASKKGKAQSLLKSDVGERSHVTFPFHLQVAEVLQNGLTFGSFGTDFVKEASSTNGASGGDDSNYESSHVSRDDDGDYSLTTNGIPSERASSFFEDKDHGISNSVPGAEIVLHPDHVVLSVEDEPREEALPNSQTHQIAYGQEYPFSVFGLVPSLSALGQPVNTESAETQPGNSNALAMPLASYPPDQHSIAAASQLYRQQYPPSFFPFGPYYPPYYMPPPYMHQFLSPNGIPQQSYFPQPAALAPPTHRNPVGDTENPPTTNSPPHSSSSDATHTPIATASENTSLSPENAAAWMAQLQMNPMYNLALQGQQLGYPYLQAGHAGLMGIHQPTQPMAPTSTTYQTLPPPPQITSAMTEPIGQPHIAYQQPQAALTNWVNNY</sequence>
<reference evidence="4" key="1">
    <citation type="journal article" date="2015" name="Nat. Plants">
        <title>Genome expansion of Arabis alpina linked with retrotransposition and reduced symmetric DNA methylation.</title>
        <authorList>
            <person name="Willing E.M."/>
            <person name="Rawat V."/>
            <person name="Mandakova T."/>
            <person name="Maumus F."/>
            <person name="James G.V."/>
            <person name="Nordstroem K.J."/>
            <person name="Becker C."/>
            <person name="Warthmann N."/>
            <person name="Chica C."/>
            <person name="Szarzynska B."/>
            <person name="Zytnicki M."/>
            <person name="Albani M.C."/>
            <person name="Kiefer C."/>
            <person name="Bergonzi S."/>
            <person name="Castaings L."/>
            <person name="Mateos J.L."/>
            <person name="Berns M.C."/>
            <person name="Bujdoso N."/>
            <person name="Piofczyk T."/>
            <person name="de Lorenzo L."/>
            <person name="Barrero-Sicilia C."/>
            <person name="Mateos I."/>
            <person name="Piednoel M."/>
            <person name="Hagmann J."/>
            <person name="Chen-Min-Tao R."/>
            <person name="Iglesias-Fernandez R."/>
            <person name="Schuster S.C."/>
            <person name="Alonso-Blanco C."/>
            <person name="Roudier F."/>
            <person name="Carbonero P."/>
            <person name="Paz-Ares J."/>
            <person name="Davis S.J."/>
            <person name="Pecinka A."/>
            <person name="Quesneville H."/>
            <person name="Colot V."/>
            <person name="Lysak M.A."/>
            <person name="Weigel D."/>
            <person name="Coupland G."/>
            <person name="Schneeberger K."/>
        </authorList>
    </citation>
    <scope>NUCLEOTIDE SEQUENCE [LARGE SCALE GENOMIC DNA]</scope>
    <source>
        <strain evidence="4">cv. Pajares</strain>
    </source>
</reference>
<feature type="region of interest" description="Disordered" evidence="1">
    <location>
        <begin position="225"/>
        <end position="253"/>
    </location>
</feature>
<accession>A0A087H0A7</accession>
<feature type="compositionally biased region" description="Polar residues" evidence="1">
    <location>
        <begin position="238"/>
        <end position="247"/>
    </location>
</feature>
<feature type="region of interest" description="Disordered" evidence="1">
    <location>
        <begin position="489"/>
        <end position="528"/>
    </location>
</feature>
<dbReference type="InterPro" id="IPR009060">
    <property type="entry name" value="UBA-like_sf"/>
</dbReference>
<evidence type="ECO:0000256" key="1">
    <source>
        <dbReference type="SAM" id="MobiDB-lite"/>
    </source>
</evidence>
<dbReference type="GO" id="GO:0005634">
    <property type="term" value="C:nucleus"/>
    <property type="evidence" value="ECO:0007669"/>
    <property type="project" value="EnsemblPlants"/>
</dbReference>
<dbReference type="PANTHER" id="PTHR46775:SF2">
    <property type="entry name" value="GBF-INTERACTING PROTEIN 1-LIKE"/>
    <property type="match status" value="1"/>
</dbReference>
<dbReference type="OMA" id="QTHQIAY"/>
<gene>
    <name evidence="3" type="ordered locus">AALP_Aa4g006700</name>
</gene>